<dbReference type="GO" id="GO:0003682">
    <property type="term" value="F:chromatin binding"/>
    <property type="evidence" value="ECO:0007669"/>
    <property type="project" value="TreeGrafter"/>
</dbReference>
<dbReference type="GeneTree" id="ENSGT00390000010427"/>
<feature type="compositionally biased region" description="Basic and acidic residues" evidence="11">
    <location>
        <begin position="2079"/>
        <end position="2091"/>
    </location>
</feature>
<dbReference type="InterPro" id="IPR033031">
    <property type="entry name" value="Scc2/Nipped-B"/>
</dbReference>
<feature type="compositionally biased region" description="Basic and acidic residues" evidence="11">
    <location>
        <begin position="362"/>
        <end position="581"/>
    </location>
</feature>
<feature type="compositionally biased region" description="Acidic residues" evidence="11">
    <location>
        <begin position="732"/>
        <end position="743"/>
    </location>
</feature>
<evidence type="ECO:0000259" key="12">
    <source>
        <dbReference type="Pfam" id="PF12830"/>
    </source>
</evidence>
<dbReference type="GO" id="GO:0048565">
    <property type="term" value="P:digestive tract development"/>
    <property type="evidence" value="ECO:0007669"/>
    <property type="project" value="TreeGrafter"/>
</dbReference>
<dbReference type="GO" id="GO:0061775">
    <property type="term" value="F:cohesin loader activity"/>
    <property type="evidence" value="ECO:0007669"/>
    <property type="project" value="InterPro"/>
</dbReference>
<dbReference type="GO" id="GO:0010468">
    <property type="term" value="P:regulation of gene expression"/>
    <property type="evidence" value="ECO:0007669"/>
    <property type="project" value="InterPro"/>
</dbReference>
<keyword evidence="8 10" id="KW-0539">Nucleus</keyword>
<comment type="subcellular location">
    <subcellularLocation>
        <location evidence="1 10">Nucleus</location>
    </subcellularLocation>
</comment>
<evidence type="ECO:0000256" key="4">
    <source>
        <dbReference type="ARBA" id="ARBA00022737"/>
    </source>
</evidence>
<gene>
    <name evidence="13" type="primary">NIPBL</name>
</gene>
<dbReference type="GO" id="GO:0007420">
    <property type="term" value="P:brain development"/>
    <property type="evidence" value="ECO:0007669"/>
    <property type="project" value="TreeGrafter"/>
</dbReference>
<evidence type="ECO:0000256" key="8">
    <source>
        <dbReference type="ARBA" id="ARBA00023242"/>
    </source>
</evidence>
<evidence type="ECO:0000256" key="1">
    <source>
        <dbReference type="ARBA" id="ARBA00004123"/>
    </source>
</evidence>
<evidence type="ECO:0000256" key="6">
    <source>
        <dbReference type="ARBA" id="ARBA00023159"/>
    </source>
</evidence>
<dbReference type="Ensembl" id="ENSMGAT00000028222.1">
    <property type="protein sequence ID" value="ENSMGAP00000029302.1"/>
    <property type="gene ID" value="ENSMGAG00000019958.1"/>
</dbReference>
<reference evidence="13" key="3">
    <citation type="submission" date="2025-09" db="UniProtKB">
        <authorList>
            <consortium name="Ensembl"/>
        </authorList>
    </citation>
    <scope>IDENTIFICATION</scope>
</reference>
<dbReference type="GO" id="GO:0140588">
    <property type="term" value="P:chromatin looping"/>
    <property type="evidence" value="ECO:0007669"/>
    <property type="project" value="InterPro"/>
</dbReference>
<sequence>MKLGKDEKDQTEKAAMYDIISSPSKDSTKLTLRLSRVRSSDLDQQDDMLSGLENSSVSEGDIPFNVQYPGQTSKTPVTPQDVNRPLNAAQCLPQHEQTAFLQAQQVPVLQQNTSVAAKQPQTPVVQTQQQVSQQGTITSYDEVELDALAEIERIERESAIERERFSKEVQDKDKPLKKRKQENKPQEAGGAAGGNRPASQETGSAGNGARPALMVSIDLQQAGRADSQATITQELEAIKKPEEIKQYNDGFVCIPQEETAGVLKLKPENHPEIFRKKSDFEVQKTDIQQNENRQMEFQQNESRKLESKYNDNKQVEAKYEIKHDSRQMEMKQNENRQAESKQNESRQMEMKQNEGKQNNGKQEIRQRPETPKQKSESRPETPKQKSEGRPEMPKHRHDNRRDSSKPLSEKKIELSRHKPDTSKVKPDRPDSVKQRPDGRSVSDTQRRDHDSLKQRSEDRESERYRGDPSKIRKTEFLRSSNRNEHDSKYGIKSDGSKPEKFERKHRHDSGESRERFSSGDQKSDQKSRPDSPRVKQDGKGDSSKSRPDKPGFRSPNSKDERRTDSSKSKVESNKAHPDNKAEFPSYLLGARSGALKHFVIPKIKRDKDGNVTQESRKTEFKGEQKDKVEKIGLVEDLNKGAKPVVVLQKLSLDDVQKFIKDREDKSRGSCFKPNKNKSSKSNKGSIDQSVLKELPPELLAEIESTMPLCERVKMNKRKRSTVNEKPKYAEISSDEDNDSEEAFESSRKRHKKDRDEAWEYEEHDRRSSGDHRRSGHYHEGRRTSGSGRYRNRSPDDSDMDDYSPPPSLSEVARKMKKKEKQKKRRAYEPKLTPEEMMDSSTFKRFIASIENILENLEDMDFTTLGDDDEIPQELLLGKHQLNELGSESAKIKAMGIMDKLSTDKIVKVLNILEKNIQDGSKLSTLLNHNNDTEDEERLWRDLIMERVTKSADACLTAINIMTSPNMPKAVYIEDVIERVIQYTKFHLQNTLYPQYDPVYRVDPLGGGLLSSKAKRAKCSTHKQRVIVMLYNKVCDIVSSLSELLEIQLLTDTTILQVSSMGITPFFVENVSELQLCAIKLVTAVFSRYEKHRQLILEEIFTSLARLPTSKRSLRNFRLNSSDTDGEPMYIQMVTALVLQLIQCVVHLPSAEKDSNSDEELNKKVDQDVLITNSYETAMRTAQNFLSIFLKKCGSKQGEEDYRPLFENFIQDLLSTVNKPEWPAAELLLSLLGRLLVHQFSNKSTEMALRVASLDYLGTVAARLRKDAVTSKMDQGSIARILKQASGGEDDIQQLQKALLDYLDENTETDASLVFSRKFYIAQWFRDTTMETEKAIKSQKDEDSSEGTHHAKDVETTGQIMHRAESRKKFLRSIIKTAPSQFSTLKIYSDTVDYEDACLIVRYLASMRPFAQSFDIYLTQILRVLGENAIAVRTKAMKCLSEVVAVDPSILARPDMQRGVHGRLMDNSTSVREAAVELLGRFVLCRPQLAEQYYDMLIERILDTGISVRKRVIKILRDICIEQPTFPKITEMCVKMIRRVNDEEGIKKLVNETFQKLWFTPTPHHDKEAMTRKILNITDVVAACRDTGYDWFEQLLQNLLKSEEDASYKPVKKACTQLVDNLVEHILKYEESLSDSDNKGVNSGRLVACITTLFLFSKIRPQLMVKHAMTMQPYLATKCSTQNDFMVICNVAKILELVVPLMEHPSETFLATIEEDLMKLIIKYGMTVVQHCVSCLGSVVNKVTQNYKFVWACFNRYYGALSKLKSQHQEDPNSTILTANKPALLRSLFTVGALCRHFDFDHEDFKGNSKVNIKDKVLELLMYFTKHSDEEVQTKAIIGLGFAFIQHPSLMFEQEVKTLYNSILSDKNCSVNLKIQVLKNLQTYLQEEDTRMQQADRDWKKVAKQEDLKEMGDISSGMSSSIMQLYLKQVLEAFFHTQSNVRHFALNVIALTLNQGLIHPVQMKAVAGMKMSYQVQQAINTCPKDPVRGFRHDESSSALCSHLYSMIRGNRQHRRAFLISLLNLFDDTAKTEVNMLLYIADNLACFPYQTQEEPLFIMHHIDITLSVSGSNLLQSFKESMVKDKKKERKPSSDEETESDSNSGSESESEEEASKPRRLRKRVDSDSDSDEENDINAVMKCLPENSAPLIEFANVSQGILLLLMLKQHLKNLCGFSDSKIQKYSPSESAKVYDKAINRKTGVHFHPKQTLDFLRSDMANSKITEEVKRSIVKQYLDFKLLMEHLDPDEEEEDGEVSASTNARNKAITSLLGGGSPKNNAAETEDDESDGEDRGGGTSGSLRRSKRNSDSTELASQMNESVDVMDVIAICCPKYKDRPQIARVVQKTSNGFSVQWMAGSYSGSWTEAKRRDGRKLVPWVDTIKESDIIYKKIALTSANKLTNKVVQTLRSLYAAKDGTSS</sequence>
<feature type="region of interest" description="Disordered" evidence="11">
    <location>
        <begin position="112"/>
        <end position="136"/>
    </location>
</feature>
<evidence type="ECO:0000313" key="14">
    <source>
        <dbReference type="Proteomes" id="UP000001645"/>
    </source>
</evidence>
<evidence type="ECO:0000256" key="2">
    <source>
        <dbReference type="ARBA" id="ARBA00009252"/>
    </source>
</evidence>
<dbReference type="Pfam" id="PF12830">
    <property type="entry name" value="Nipped-B_C"/>
    <property type="match status" value="1"/>
</dbReference>
<dbReference type="CDD" id="cd23958">
    <property type="entry name" value="SCC2"/>
    <property type="match status" value="1"/>
</dbReference>
<evidence type="ECO:0000256" key="9">
    <source>
        <dbReference type="ARBA" id="ARBA00023306"/>
    </source>
</evidence>
<feature type="compositionally biased region" description="Low complexity" evidence="11">
    <location>
        <begin position="119"/>
        <end position="134"/>
    </location>
</feature>
<dbReference type="Proteomes" id="UP000001645">
    <property type="component" value="Chromosome Z"/>
</dbReference>
<dbReference type="InterPro" id="IPR011989">
    <property type="entry name" value="ARM-like"/>
</dbReference>
<feature type="compositionally biased region" description="Basic and acidic residues" evidence="11">
    <location>
        <begin position="1"/>
        <end position="12"/>
    </location>
</feature>
<keyword evidence="9 10" id="KW-0131">Cell cycle</keyword>
<dbReference type="InterPro" id="IPR024986">
    <property type="entry name" value="Nipped-B_C"/>
</dbReference>
<evidence type="ECO:0000256" key="7">
    <source>
        <dbReference type="ARBA" id="ARBA00023163"/>
    </source>
</evidence>
<feature type="compositionally biased region" description="Basic and acidic residues" evidence="11">
    <location>
        <begin position="753"/>
        <end position="782"/>
    </location>
</feature>
<feature type="region of interest" description="Disordered" evidence="11">
    <location>
        <begin position="703"/>
        <end position="834"/>
    </location>
</feature>
<feature type="region of interest" description="Disordered" evidence="11">
    <location>
        <begin position="2265"/>
        <end position="2313"/>
    </location>
</feature>
<feature type="region of interest" description="Disordered" evidence="11">
    <location>
        <begin position="1334"/>
        <end position="1355"/>
    </location>
</feature>
<feature type="region of interest" description="Disordered" evidence="11">
    <location>
        <begin position="2079"/>
        <end position="2132"/>
    </location>
</feature>
<feature type="compositionally biased region" description="Basic and acidic residues" evidence="11">
    <location>
        <begin position="155"/>
        <end position="174"/>
    </location>
</feature>
<dbReference type="Pfam" id="PF12765">
    <property type="entry name" value="Cohesin_HEAT"/>
    <property type="match status" value="1"/>
</dbReference>
<evidence type="ECO:0000256" key="10">
    <source>
        <dbReference type="RuleBase" id="RU364107"/>
    </source>
</evidence>
<organism evidence="13 14">
    <name type="scientific">Meleagris gallopavo</name>
    <name type="common">Wild turkey</name>
    <dbReference type="NCBI Taxonomy" id="9103"/>
    <lineage>
        <taxon>Eukaryota</taxon>
        <taxon>Metazoa</taxon>
        <taxon>Chordata</taxon>
        <taxon>Craniata</taxon>
        <taxon>Vertebrata</taxon>
        <taxon>Euteleostomi</taxon>
        <taxon>Archelosauria</taxon>
        <taxon>Archosauria</taxon>
        <taxon>Dinosauria</taxon>
        <taxon>Saurischia</taxon>
        <taxon>Theropoda</taxon>
        <taxon>Coelurosauria</taxon>
        <taxon>Aves</taxon>
        <taxon>Neognathae</taxon>
        <taxon>Galloanserae</taxon>
        <taxon>Galliformes</taxon>
        <taxon>Phasianidae</taxon>
        <taxon>Meleagridinae</taxon>
        <taxon>Meleagris</taxon>
    </lineage>
</organism>
<protein>
    <recommendedName>
        <fullName evidence="10">Nipped-B protein</fullName>
    </recommendedName>
</protein>
<evidence type="ECO:0000256" key="11">
    <source>
        <dbReference type="SAM" id="MobiDB-lite"/>
    </source>
</evidence>
<feature type="region of interest" description="Disordered" evidence="11">
    <location>
        <begin position="155"/>
        <end position="214"/>
    </location>
</feature>
<dbReference type="SUPFAM" id="SSF48371">
    <property type="entry name" value="ARM repeat"/>
    <property type="match status" value="2"/>
</dbReference>
<evidence type="ECO:0000256" key="5">
    <source>
        <dbReference type="ARBA" id="ARBA00023015"/>
    </source>
</evidence>
<feature type="compositionally biased region" description="Basic and acidic residues" evidence="11">
    <location>
        <begin position="1334"/>
        <end position="1354"/>
    </location>
</feature>
<keyword evidence="7" id="KW-0804">Transcription</keyword>
<feature type="region of interest" description="Disordered" evidence="11">
    <location>
        <begin position="604"/>
        <end position="625"/>
    </location>
</feature>
<keyword evidence="4 10" id="KW-0677">Repeat</keyword>
<keyword evidence="3" id="KW-0217">Developmental protein</keyword>
<dbReference type="FunFam" id="1.25.10.10:FF:000150">
    <property type="entry name" value="Nipped-B protein"/>
    <property type="match status" value="1"/>
</dbReference>
<dbReference type="PANTHER" id="PTHR21704:SF18">
    <property type="entry name" value="NIPPED-B-LIKE PROTEIN"/>
    <property type="match status" value="1"/>
</dbReference>
<keyword evidence="6" id="KW-0010">Activator</keyword>
<dbReference type="GO" id="GO:1990414">
    <property type="term" value="P:replication-born double-strand break repair via sister chromatid exchange"/>
    <property type="evidence" value="ECO:0007669"/>
    <property type="project" value="TreeGrafter"/>
</dbReference>
<feature type="region of interest" description="Disordered" evidence="11">
    <location>
        <begin position="662"/>
        <end position="690"/>
    </location>
</feature>
<feature type="compositionally biased region" description="Basic residues" evidence="11">
    <location>
        <begin position="814"/>
        <end position="825"/>
    </location>
</feature>
<reference evidence="13" key="2">
    <citation type="submission" date="2025-08" db="UniProtKB">
        <authorList>
            <consortium name="Ensembl"/>
        </authorList>
    </citation>
    <scope>IDENTIFICATION</scope>
</reference>
<feature type="compositionally biased region" description="Polar residues" evidence="11">
    <location>
        <begin position="285"/>
        <end position="300"/>
    </location>
</feature>
<dbReference type="GO" id="GO:0048703">
    <property type="term" value="P:embryonic viscerocranium morphogenesis"/>
    <property type="evidence" value="ECO:0007669"/>
    <property type="project" value="TreeGrafter"/>
</dbReference>
<accession>A0A803YC05</accession>
<dbReference type="FunFam" id="1.25.10.10:FF:000225">
    <property type="entry name" value="Nipped-B protein"/>
    <property type="match status" value="1"/>
</dbReference>
<feature type="domain" description="Sister chromatid cohesion C-terminal" evidence="12">
    <location>
        <begin position="1960"/>
        <end position="2062"/>
    </location>
</feature>
<comment type="similarity">
    <text evidence="2 10">Belongs to the SCC2/Nipped-B family.</text>
</comment>
<feature type="region of interest" description="Disordered" evidence="11">
    <location>
        <begin position="274"/>
        <end position="586"/>
    </location>
</feature>
<keyword evidence="5" id="KW-0805">Transcription regulation</keyword>
<dbReference type="GO" id="GO:0090694">
    <property type="term" value="C:Scc2-Scc4 cohesin loading complex"/>
    <property type="evidence" value="ECO:0007669"/>
    <property type="project" value="TreeGrafter"/>
</dbReference>
<feature type="compositionally biased region" description="Basic and acidic residues" evidence="11">
    <location>
        <begin position="301"/>
        <end position="354"/>
    </location>
</feature>
<feature type="region of interest" description="Disordered" evidence="11">
    <location>
        <begin position="1"/>
        <end position="82"/>
    </location>
</feature>
<name>A0A803YC05_MELGA</name>
<dbReference type="PANTHER" id="PTHR21704">
    <property type="entry name" value="NIPPED-B-LIKE PROTEIN DELANGIN SCC2-RELATED"/>
    <property type="match status" value="1"/>
</dbReference>
<keyword evidence="14" id="KW-1185">Reference proteome</keyword>
<evidence type="ECO:0000313" key="13">
    <source>
        <dbReference type="Ensembl" id="ENSMGAP00000029302.1"/>
    </source>
</evidence>
<dbReference type="GO" id="GO:0003007">
    <property type="term" value="P:heart morphogenesis"/>
    <property type="evidence" value="ECO:0007669"/>
    <property type="project" value="TreeGrafter"/>
</dbReference>
<proteinExistence type="inferred from homology"/>
<dbReference type="Gene3D" id="1.25.10.10">
    <property type="entry name" value="Leucine-rich Repeat Variant"/>
    <property type="match status" value="2"/>
</dbReference>
<reference evidence="13 14" key="1">
    <citation type="journal article" date="2010" name="PLoS Biol.">
        <title>Multi-platform next-generation sequencing of the domestic turkey (Meleagris gallopavo): genome assembly and analysis.</title>
        <authorList>
            <person name="Dalloul R.A."/>
            <person name="Long J.A."/>
            <person name="Zimin A.V."/>
            <person name="Aslam L."/>
            <person name="Beal K."/>
            <person name="Blomberg L.A."/>
            <person name="Bouffard P."/>
            <person name="Burt D.W."/>
            <person name="Crasta O."/>
            <person name="Crooijmans R.P."/>
            <person name="Cooper K."/>
            <person name="Coulombe R.A."/>
            <person name="De S."/>
            <person name="Delany M.E."/>
            <person name="Dodgson J.B."/>
            <person name="Dong J.J."/>
            <person name="Evans C."/>
            <person name="Frederickson K.M."/>
            <person name="Flicek P."/>
            <person name="Florea L."/>
            <person name="Folkerts O."/>
            <person name="Groenen M.A."/>
            <person name="Harkins T.T."/>
            <person name="Herrero J."/>
            <person name="Hoffmann S."/>
            <person name="Megens H.J."/>
            <person name="Jiang A."/>
            <person name="de Jong P."/>
            <person name="Kaiser P."/>
            <person name="Kim H."/>
            <person name="Kim K.W."/>
            <person name="Kim S."/>
            <person name="Langenberger D."/>
            <person name="Lee M.K."/>
            <person name="Lee T."/>
            <person name="Mane S."/>
            <person name="Marcais G."/>
            <person name="Marz M."/>
            <person name="McElroy A.P."/>
            <person name="Modise T."/>
            <person name="Nefedov M."/>
            <person name="Notredame C."/>
            <person name="Paton I.R."/>
            <person name="Payne W.S."/>
            <person name="Pertea G."/>
            <person name="Prickett D."/>
            <person name="Puiu D."/>
            <person name="Qioa D."/>
            <person name="Raineri E."/>
            <person name="Ruffier M."/>
            <person name="Salzberg S.L."/>
            <person name="Schatz M.C."/>
            <person name="Scheuring C."/>
            <person name="Schmidt C.J."/>
            <person name="Schroeder S."/>
            <person name="Searle S.M."/>
            <person name="Smith E.J."/>
            <person name="Smith J."/>
            <person name="Sonstegard T.S."/>
            <person name="Stadler P.F."/>
            <person name="Tafer H."/>
            <person name="Tu Z.J."/>
            <person name="Van Tassell C.P."/>
            <person name="Vilella A.J."/>
            <person name="Williams K.P."/>
            <person name="Yorke J.A."/>
            <person name="Zhang L."/>
            <person name="Zhang H.B."/>
            <person name="Zhang X."/>
            <person name="Zhang Y."/>
            <person name="Reed K.M."/>
        </authorList>
    </citation>
    <scope>NUCLEOTIDE SEQUENCE [LARGE SCALE GENOMIC DNA]</scope>
</reference>
<dbReference type="GO" id="GO:0071169">
    <property type="term" value="P:establishment of protein localization to chromatin"/>
    <property type="evidence" value="ECO:0007669"/>
    <property type="project" value="TreeGrafter"/>
</dbReference>
<dbReference type="GO" id="GO:0034087">
    <property type="term" value="P:establishment of mitotic sister chromatid cohesion"/>
    <property type="evidence" value="ECO:0007669"/>
    <property type="project" value="TreeGrafter"/>
</dbReference>
<feature type="compositionally biased region" description="Basic and acidic residues" evidence="11">
    <location>
        <begin position="274"/>
        <end position="284"/>
    </location>
</feature>
<evidence type="ECO:0000256" key="3">
    <source>
        <dbReference type="ARBA" id="ARBA00022473"/>
    </source>
</evidence>
<feature type="compositionally biased region" description="Polar residues" evidence="11">
    <location>
        <begin position="68"/>
        <end position="81"/>
    </location>
</feature>
<dbReference type="InterPro" id="IPR016024">
    <property type="entry name" value="ARM-type_fold"/>
</dbReference>
<dbReference type="InterPro" id="IPR026003">
    <property type="entry name" value="Cohesin_HEAT"/>
</dbReference>